<dbReference type="InParanoid" id="A0A1B1YS95"/>
<evidence type="ECO:0000256" key="2">
    <source>
        <dbReference type="ARBA" id="ARBA00023002"/>
    </source>
</evidence>
<dbReference type="KEGG" id="gbi:PG2T_05300"/>
<organism evidence="4 5">
    <name type="scientific">Immundisolibacter cernigliae</name>
    <dbReference type="NCBI Taxonomy" id="1810504"/>
    <lineage>
        <taxon>Bacteria</taxon>
        <taxon>Pseudomonadati</taxon>
        <taxon>Pseudomonadota</taxon>
        <taxon>Gammaproteobacteria</taxon>
        <taxon>Immundisolibacterales</taxon>
        <taxon>Immundisolibacteraceae</taxon>
        <taxon>Immundisolibacter</taxon>
    </lineage>
</organism>
<dbReference type="SUPFAM" id="SSF53659">
    <property type="entry name" value="Isocitrate/Isopropylmalate dehydrogenase-like"/>
    <property type="match status" value="1"/>
</dbReference>
<dbReference type="PANTHER" id="PTHR30004:SF6">
    <property type="entry name" value="D-THREONATE 4-PHOSPHATE DEHYDROGENASE"/>
    <property type="match status" value="1"/>
</dbReference>
<keyword evidence="3" id="KW-0520">NAD</keyword>
<dbReference type="RefSeq" id="WP_068803226.1">
    <property type="nucleotide sequence ID" value="NZ_CP014671.1"/>
</dbReference>
<accession>A0A1B1YS95</accession>
<gene>
    <name evidence="4" type="ORF">PG2T_05300</name>
</gene>
<evidence type="ECO:0000313" key="5">
    <source>
        <dbReference type="Proteomes" id="UP000092952"/>
    </source>
</evidence>
<evidence type="ECO:0008006" key="6">
    <source>
        <dbReference type="Google" id="ProtNLM"/>
    </source>
</evidence>
<sequence length="324" mass="33379">MTKPALAVPIGDPCGVGPEILAKAMATGQPQRLARLLFIGSAEAMRRGVAVADADLVVKPVASVAAAQDDARVISILDDGQLDPAEIVYGQERAACGAAVGRWIGQAQDLAQSGEVAGLVMGPINSEAMAAAGALGALLNAKPGERLLTLFSGPLRITHIFDHVYLRDVCAGLTADLVARSIRLTHDTLRGWGVANPRIGVAGLNPHAHGPEEDAAITPGVAQARAGGIDVSGPISPDTVFRHCIDGRYDVVVAMCHDQGHIALKTWGFEGNCGGFIGMPYLFMTVGHGTAFDIAGKGIASHAMILSALNQCAQFAAGRGFVAA</sequence>
<dbReference type="AlphaFoldDB" id="A0A1B1YS95"/>
<reference evidence="5" key="1">
    <citation type="submission" date="2016-03" db="EMBL/GenBank/DDBJ databases">
        <title>Complete genome sequence of Solimmundus cernigliae, representing a novel lineage of polycyclic aromatic hydrocarbon degraders within the Gammaproteobacteria.</title>
        <authorList>
            <person name="Singleton D.R."/>
            <person name="Dickey A.N."/>
            <person name="Scholl E.H."/>
            <person name="Wright F.A."/>
            <person name="Aitken M.D."/>
        </authorList>
    </citation>
    <scope>NUCLEOTIDE SEQUENCE [LARGE SCALE GENOMIC DNA]</scope>
    <source>
        <strain evidence="5">TR3.2</strain>
    </source>
</reference>
<evidence type="ECO:0000256" key="1">
    <source>
        <dbReference type="ARBA" id="ARBA00022723"/>
    </source>
</evidence>
<evidence type="ECO:0000256" key="3">
    <source>
        <dbReference type="ARBA" id="ARBA00023027"/>
    </source>
</evidence>
<dbReference type="InterPro" id="IPR005255">
    <property type="entry name" value="PdxA_fam"/>
</dbReference>
<name>A0A1B1YS95_9GAMM</name>
<keyword evidence="2" id="KW-0560">Oxidoreductase</keyword>
<keyword evidence="1" id="KW-0479">Metal-binding</keyword>
<dbReference type="EMBL" id="CP014671">
    <property type="protein sequence ID" value="ANX03666.1"/>
    <property type="molecule type" value="Genomic_DNA"/>
</dbReference>
<dbReference type="OrthoDB" id="9801783at2"/>
<keyword evidence="5" id="KW-1185">Reference proteome</keyword>
<protein>
    <recommendedName>
        <fullName evidence="6">4-hydroxythreonine-4-phosphate dehydrogenase</fullName>
    </recommendedName>
</protein>
<evidence type="ECO:0000313" key="4">
    <source>
        <dbReference type="EMBL" id="ANX03666.1"/>
    </source>
</evidence>
<dbReference type="PANTHER" id="PTHR30004">
    <property type="entry name" value="4-HYDROXYTHREONINE-4-PHOSPHATE DEHYDROGENASE"/>
    <property type="match status" value="1"/>
</dbReference>
<proteinExistence type="predicted"/>
<dbReference type="GO" id="GO:0046872">
    <property type="term" value="F:metal ion binding"/>
    <property type="evidence" value="ECO:0007669"/>
    <property type="project" value="UniProtKB-KW"/>
</dbReference>
<dbReference type="GO" id="GO:0051287">
    <property type="term" value="F:NAD binding"/>
    <property type="evidence" value="ECO:0007669"/>
    <property type="project" value="InterPro"/>
</dbReference>
<dbReference type="Proteomes" id="UP000092952">
    <property type="component" value="Chromosome"/>
</dbReference>
<dbReference type="Pfam" id="PF04166">
    <property type="entry name" value="PdxA"/>
    <property type="match status" value="1"/>
</dbReference>
<dbReference type="GO" id="GO:0016491">
    <property type="term" value="F:oxidoreductase activity"/>
    <property type="evidence" value="ECO:0007669"/>
    <property type="project" value="UniProtKB-KW"/>
</dbReference>
<dbReference type="Gene3D" id="3.40.718.10">
    <property type="entry name" value="Isopropylmalate Dehydrogenase"/>
    <property type="match status" value="1"/>
</dbReference>
<dbReference type="STRING" id="1810504.PG2T_05300"/>